<dbReference type="AlphaFoldDB" id="A0AB39VCT6"/>
<evidence type="ECO:0000313" key="1">
    <source>
        <dbReference type="EMBL" id="XDU65064.1"/>
    </source>
</evidence>
<gene>
    <name evidence="1" type="ORF">AB8B23_02575</name>
</gene>
<sequence length="41" mass="4868">MISRNIEKEFTKIVDEYLIEVYRNTLEIPTVSEGKFLNGNY</sequence>
<dbReference type="EMBL" id="CP165646">
    <property type="protein sequence ID" value="XDU65064.1"/>
    <property type="molecule type" value="Genomic_DNA"/>
</dbReference>
<proteinExistence type="predicted"/>
<organism evidence="1">
    <name type="scientific">Leptotrichia mesophila</name>
    <dbReference type="NCBI Taxonomy" id="3239303"/>
    <lineage>
        <taxon>Bacteria</taxon>
        <taxon>Fusobacteriati</taxon>
        <taxon>Fusobacteriota</taxon>
        <taxon>Fusobacteriia</taxon>
        <taxon>Fusobacteriales</taxon>
        <taxon>Leptotrichiaceae</taxon>
        <taxon>Leptotrichia</taxon>
    </lineage>
</organism>
<reference evidence="1" key="1">
    <citation type="submission" date="2024-07" db="EMBL/GenBank/DDBJ databases">
        <authorList>
            <person name="Li X.-J."/>
            <person name="Wang X."/>
        </authorList>
    </citation>
    <scope>NUCLEOTIDE SEQUENCE</scope>
    <source>
        <strain evidence="1">HSP-342</strain>
    </source>
</reference>
<accession>A0AB39VCT6</accession>
<protein>
    <submittedName>
        <fullName evidence="1">Uncharacterized protein</fullName>
    </submittedName>
</protein>
<dbReference type="KEGG" id="lmes:AB8B23_02575"/>
<dbReference type="RefSeq" id="WP_369713275.1">
    <property type="nucleotide sequence ID" value="NZ_CP165646.1"/>
</dbReference>
<name>A0AB39VCT6_9FUSO</name>